<dbReference type="EMBL" id="CM042044">
    <property type="protein sequence ID" value="KAI3685988.1"/>
    <property type="molecule type" value="Genomic_DNA"/>
</dbReference>
<protein>
    <submittedName>
        <fullName evidence="1">Uncharacterized protein</fullName>
    </submittedName>
</protein>
<name>A0ACB8YL23_9ASTR</name>
<gene>
    <name evidence="1" type="ORF">L1987_79657</name>
</gene>
<sequence>MLFLTLVLKSKSRGTRGAECVNTCGNITIPYPFGMEENCYLDRSYMVTCNTTTGRVTISDMNVDVVDISLDGHLHALSRVGRVYYTENGEEFLDESLMRLSRFPLSVGRNNLVTLGCYTSSVIKDHTDYKDSCSTLRGDCLHNVSCSEELNCCQNLITSGQLTSFHFKLEFNHPYNNKNYTNSSYALVVEDGWYDFSSFDVYDLSIEKLGSYEMRLEWTVGDTTCQEAQKNTSGYLCKETNVNECEDHNLNDCTHRCQNTAGSYTCHCPKGHNGDGRKGGTPCRKNKTRVEKLGLYIGTIMGVIITSVATFLSYFLLKQRRIAKKKEMLFKRNGGMIFKKLLSEREVLAEDASSAFHNTDGDTLKNESNIPIAAWLLR</sequence>
<evidence type="ECO:0000313" key="1">
    <source>
        <dbReference type="EMBL" id="KAI3685988.1"/>
    </source>
</evidence>
<reference evidence="2" key="1">
    <citation type="journal article" date="2022" name="Mol. Ecol. Resour.">
        <title>The genomes of chicory, endive, great burdock and yacon provide insights into Asteraceae palaeo-polyploidization history and plant inulin production.</title>
        <authorList>
            <person name="Fan W."/>
            <person name="Wang S."/>
            <person name="Wang H."/>
            <person name="Wang A."/>
            <person name="Jiang F."/>
            <person name="Liu H."/>
            <person name="Zhao H."/>
            <person name="Xu D."/>
            <person name="Zhang Y."/>
        </authorList>
    </citation>
    <scope>NUCLEOTIDE SEQUENCE [LARGE SCALE GENOMIC DNA]</scope>
    <source>
        <strain evidence="2">cv. Yunnan</strain>
    </source>
</reference>
<accession>A0ACB8YL23</accession>
<keyword evidence="2" id="KW-1185">Reference proteome</keyword>
<proteinExistence type="predicted"/>
<reference evidence="1 2" key="2">
    <citation type="journal article" date="2022" name="Mol. Ecol. Resour.">
        <title>The genomes of chicory, endive, great burdock and yacon provide insights into Asteraceae paleo-polyploidization history and plant inulin production.</title>
        <authorList>
            <person name="Fan W."/>
            <person name="Wang S."/>
            <person name="Wang H."/>
            <person name="Wang A."/>
            <person name="Jiang F."/>
            <person name="Liu H."/>
            <person name="Zhao H."/>
            <person name="Xu D."/>
            <person name="Zhang Y."/>
        </authorList>
    </citation>
    <scope>NUCLEOTIDE SEQUENCE [LARGE SCALE GENOMIC DNA]</scope>
    <source>
        <strain evidence="2">cv. Yunnan</strain>
        <tissue evidence="1">Leaves</tissue>
    </source>
</reference>
<organism evidence="1 2">
    <name type="scientific">Smallanthus sonchifolius</name>
    <dbReference type="NCBI Taxonomy" id="185202"/>
    <lineage>
        <taxon>Eukaryota</taxon>
        <taxon>Viridiplantae</taxon>
        <taxon>Streptophyta</taxon>
        <taxon>Embryophyta</taxon>
        <taxon>Tracheophyta</taxon>
        <taxon>Spermatophyta</taxon>
        <taxon>Magnoliopsida</taxon>
        <taxon>eudicotyledons</taxon>
        <taxon>Gunneridae</taxon>
        <taxon>Pentapetalae</taxon>
        <taxon>asterids</taxon>
        <taxon>campanulids</taxon>
        <taxon>Asterales</taxon>
        <taxon>Asteraceae</taxon>
        <taxon>Asteroideae</taxon>
        <taxon>Heliantheae alliance</taxon>
        <taxon>Millerieae</taxon>
        <taxon>Smallanthus</taxon>
    </lineage>
</organism>
<evidence type="ECO:0000313" key="2">
    <source>
        <dbReference type="Proteomes" id="UP001056120"/>
    </source>
</evidence>
<dbReference type="Proteomes" id="UP001056120">
    <property type="component" value="Linkage Group LG27"/>
</dbReference>
<comment type="caution">
    <text evidence="1">The sequence shown here is derived from an EMBL/GenBank/DDBJ whole genome shotgun (WGS) entry which is preliminary data.</text>
</comment>